<keyword evidence="1" id="KW-1133">Transmembrane helix</keyword>
<dbReference type="PIRSF" id="PIRSF038959">
    <property type="entry name" value="SdpI"/>
    <property type="match status" value="1"/>
</dbReference>
<keyword evidence="4" id="KW-1185">Reference proteome</keyword>
<evidence type="ECO:0000256" key="1">
    <source>
        <dbReference type="SAM" id="Phobius"/>
    </source>
</evidence>
<dbReference type="Pfam" id="PF13630">
    <property type="entry name" value="SdpI"/>
    <property type="match status" value="1"/>
</dbReference>
<dbReference type="InterPro" id="IPR012867">
    <property type="entry name" value="DUF1648"/>
</dbReference>
<dbReference type="RefSeq" id="WP_151122164.1">
    <property type="nucleotide sequence ID" value="NZ_CP088081.1"/>
</dbReference>
<evidence type="ECO:0000313" key="3">
    <source>
        <dbReference type="EMBL" id="KAB0585181.1"/>
    </source>
</evidence>
<dbReference type="PANTHER" id="PTHR37810">
    <property type="entry name" value="IMMUNITY PROTEIN SDPI"/>
    <property type="match status" value="1"/>
</dbReference>
<dbReference type="Pfam" id="PF07853">
    <property type="entry name" value="DUF1648"/>
    <property type="match status" value="1"/>
</dbReference>
<dbReference type="AlphaFoldDB" id="A0A643FHS1"/>
<dbReference type="Proteomes" id="UP000430120">
    <property type="component" value="Unassembled WGS sequence"/>
</dbReference>
<dbReference type="GO" id="GO:0009636">
    <property type="term" value="P:response to toxic substance"/>
    <property type="evidence" value="ECO:0007669"/>
    <property type="project" value="TreeGrafter"/>
</dbReference>
<protein>
    <submittedName>
        <fullName evidence="3">DUF1648 domain-containing protein</fullName>
    </submittedName>
</protein>
<feature type="transmembrane region" description="Helical" evidence="1">
    <location>
        <begin position="120"/>
        <end position="139"/>
    </location>
</feature>
<sequence length="223" mass="24042">MAETLARHAQQGLLLANAAVGAWAWARLPADAQVPIHFGPDGQADGWAAPLPGLLWLPALALLLHGLRRILPQLDPRGDHLRQSAPALDAIWLTLLGFLAGLQVFVVLQTLGWIGPLPQWPVWALAALLAGIGNVLGKLRSNFFVGIRTPWTLSSERVWDRTHRWAGRVFVAGAALLAALAWAMPRSPALLPLTVAVLVLISLAPVLQSWRLWRAAQAGSADQ</sequence>
<name>A0A643FHS1_IDEDE</name>
<dbReference type="OrthoDB" id="9808690at2"/>
<feature type="transmembrane region" description="Helical" evidence="1">
    <location>
        <begin position="87"/>
        <end position="108"/>
    </location>
</feature>
<proteinExistence type="predicted"/>
<gene>
    <name evidence="3" type="ORF">F7Q92_01445</name>
</gene>
<evidence type="ECO:0000313" key="4">
    <source>
        <dbReference type="Proteomes" id="UP000430120"/>
    </source>
</evidence>
<dbReference type="PANTHER" id="PTHR37810:SF5">
    <property type="entry name" value="IMMUNITY PROTEIN SDPI"/>
    <property type="match status" value="1"/>
</dbReference>
<accession>A0A643FHS1</accession>
<keyword evidence="1" id="KW-0812">Transmembrane</keyword>
<feature type="transmembrane region" description="Helical" evidence="1">
    <location>
        <begin position="48"/>
        <end position="67"/>
    </location>
</feature>
<feature type="transmembrane region" description="Helical" evidence="1">
    <location>
        <begin position="189"/>
        <end position="207"/>
    </location>
</feature>
<dbReference type="InterPro" id="IPR025962">
    <property type="entry name" value="SdpI/YhfL"/>
</dbReference>
<feature type="domain" description="DUF1648" evidence="2">
    <location>
        <begin position="13"/>
        <end position="61"/>
    </location>
</feature>
<dbReference type="EMBL" id="VZPB01000002">
    <property type="protein sequence ID" value="KAB0585181.1"/>
    <property type="molecule type" value="Genomic_DNA"/>
</dbReference>
<reference evidence="3 4" key="1">
    <citation type="submission" date="2019-09" db="EMBL/GenBank/DDBJ databases">
        <title>Draft genome sequences of 48 bacterial type strains from the CCUG.</title>
        <authorList>
            <person name="Tunovic T."/>
            <person name="Pineiro-Iglesias B."/>
            <person name="Unosson C."/>
            <person name="Inganas E."/>
            <person name="Ohlen M."/>
            <person name="Cardew S."/>
            <person name="Jensie-Markopoulos S."/>
            <person name="Salva-Serra F."/>
            <person name="Jaen-Luchoro D."/>
            <person name="Karlsson R."/>
            <person name="Svensson-Stadler L."/>
            <person name="Chun J."/>
            <person name="Moore E."/>
        </authorList>
    </citation>
    <scope>NUCLEOTIDE SEQUENCE [LARGE SCALE GENOMIC DNA]</scope>
    <source>
        <strain evidence="3 4">CCUG 30977</strain>
    </source>
</reference>
<organism evidence="3 4">
    <name type="scientific">Ideonella dechloratans</name>
    <dbReference type="NCBI Taxonomy" id="36863"/>
    <lineage>
        <taxon>Bacteria</taxon>
        <taxon>Pseudomonadati</taxon>
        <taxon>Pseudomonadota</taxon>
        <taxon>Betaproteobacteria</taxon>
        <taxon>Burkholderiales</taxon>
        <taxon>Sphaerotilaceae</taxon>
        <taxon>Ideonella</taxon>
    </lineage>
</organism>
<keyword evidence="1" id="KW-0472">Membrane</keyword>
<comment type="caution">
    <text evidence="3">The sequence shown here is derived from an EMBL/GenBank/DDBJ whole genome shotgun (WGS) entry which is preliminary data.</text>
</comment>
<feature type="transmembrane region" description="Helical" evidence="1">
    <location>
        <begin position="12"/>
        <end position="28"/>
    </location>
</feature>
<feature type="transmembrane region" description="Helical" evidence="1">
    <location>
        <begin position="165"/>
        <end position="183"/>
    </location>
</feature>
<evidence type="ECO:0000259" key="2">
    <source>
        <dbReference type="Pfam" id="PF07853"/>
    </source>
</evidence>
<dbReference type="InterPro" id="IPR026272">
    <property type="entry name" value="SdpI"/>
</dbReference>